<dbReference type="InterPro" id="IPR038239">
    <property type="entry name" value="Clp1_N_sf"/>
</dbReference>
<evidence type="ECO:0000256" key="2">
    <source>
        <dbReference type="ARBA" id="ARBA00022664"/>
    </source>
</evidence>
<keyword evidence="2 6" id="KW-0507">mRNA processing</keyword>
<dbReference type="Proteomes" id="UP001141327">
    <property type="component" value="Unassembled WGS sequence"/>
</dbReference>
<feature type="binding site" evidence="6">
    <location>
        <begin position="133"/>
        <end position="138"/>
    </location>
    <ligand>
        <name>ATP</name>
        <dbReference type="ChEBI" id="CHEBI:30616"/>
    </ligand>
</feature>
<proteinExistence type="inferred from homology"/>
<dbReference type="PANTHER" id="PTHR12755">
    <property type="entry name" value="CLEAVAGE/POLYADENYLATION FACTOR IA SUBUNIT CLP1P"/>
    <property type="match status" value="1"/>
</dbReference>
<evidence type="ECO:0000313" key="12">
    <source>
        <dbReference type="Proteomes" id="UP001141327"/>
    </source>
</evidence>
<evidence type="ECO:0000313" key="11">
    <source>
        <dbReference type="EMBL" id="KAJ4460834.1"/>
    </source>
</evidence>
<feature type="compositionally biased region" description="Low complexity" evidence="7">
    <location>
        <begin position="12"/>
        <end position="21"/>
    </location>
</feature>
<name>A0ABQ8UU00_9EUKA</name>
<feature type="compositionally biased region" description="Polar residues" evidence="7">
    <location>
        <begin position="1"/>
        <end position="11"/>
    </location>
</feature>
<comment type="subcellular location">
    <subcellularLocation>
        <location evidence="1 6">Nucleus</location>
    </subcellularLocation>
</comment>
<feature type="binding site" evidence="6">
    <location>
        <position position="33"/>
    </location>
    <ligand>
        <name>ATP</name>
        <dbReference type="ChEBI" id="CHEBI:30616"/>
    </ligand>
</feature>
<evidence type="ECO:0000259" key="10">
    <source>
        <dbReference type="Pfam" id="PF16575"/>
    </source>
</evidence>
<dbReference type="Pfam" id="PF16573">
    <property type="entry name" value="CLP1_N"/>
    <property type="match status" value="1"/>
</dbReference>
<dbReference type="PANTHER" id="PTHR12755:SF6">
    <property type="entry name" value="POLYRIBONUCLEOTIDE 5'-HYDROXYL-KINASE CLP1"/>
    <property type="match status" value="1"/>
</dbReference>
<keyword evidence="4 6" id="KW-0067">ATP-binding</keyword>
<dbReference type="InterPro" id="IPR027417">
    <property type="entry name" value="P-loop_NTPase"/>
</dbReference>
<dbReference type="EMBL" id="JAPMOS010000011">
    <property type="protein sequence ID" value="KAJ4460834.1"/>
    <property type="molecule type" value="Genomic_DNA"/>
</dbReference>
<evidence type="ECO:0000256" key="5">
    <source>
        <dbReference type="ARBA" id="ARBA00023242"/>
    </source>
</evidence>
<keyword evidence="3 6" id="KW-0547">Nucleotide-binding</keyword>
<evidence type="ECO:0000259" key="8">
    <source>
        <dbReference type="Pfam" id="PF06807"/>
    </source>
</evidence>
<feature type="domain" description="Clp1 N-terminal" evidence="9">
    <location>
        <begin position="28"/>
        <end position="116"/>
    </location>
</feature>
<dbReference type="InterPro" id="IPR045116">
    <property type="entry name" value="Clp1/Grc3"/>
</dbReference>
<comment type="similarity">
    <text evidence="6">Belongs to the Clp1 family. Clp1 subfamily.</text>
</comment>
<keyword evidence="12" id="KW-1185">Reference proteome</keyword>
<dbReference type="Pfam" id="PF06807">
    <property type="entry name" value="Clp1"/>
    <property type="match status" value="1"/>
</dbReference>
<evidence type="ECO:0000256" key="3">
    <source>
        <dbReference type="ARBA" id="ARBA00022741"/>
    </source>
</evidence>
<comment type="caution">
    <text evidence="6">Lacks conserved residue(s) required for the propagation of feature annotation.</text>
</comment>
<dbReference type="HAMAP" id="MF_03035">
    <property type="entry name" value="Clp1"/>
    <property type="match status" value="1"/>
</dbReference>
<dbReference type="InterPro" id="IPR038238">
    <property type="entry name" value="Clp1_C_sf"/>
</dbReference>
<feature type="domain" description="Clp1 P-loop" evidence="10">
    <location>
        <begin position="130"/>
        <end position="331"/>
    </location>
</feature>
<dbReference type="SUPFAM" id="SSF52540">
    <property type="entry name" value="P-loop containing nucleoside triphosphate hydrolases"/>
    <property type="match status" value="2"/>
</dbReference>
<evidence type="ECO:0000259" key="9">
    <source>
        <dbReference type="Pfam" id="PF16573"/>
    </source>
</evidence>
<evidence type="ECO:0000256" key="4">
    <source>
        <dbReference type="ARBA" id="ARBA00022840"/>
    </source>
</evidence>
<protein>
    <recommendedName>
        <fullName evidence="6">Protein CLP1 homolog</fullName>
    </recommendedName>
</protein>
<evidence type="ECO:0000256" key="6">
    <source>
        <dbReference type="HAMAP-Rule" id="MF_03035"/>
    </source>
</evidence>
<dbReference type="InterPro" id="IPR010655">
    <property type="entry name" value="Clp1_C"/>
</dbReference>
<dbReference type="InterPro" id="IPR028606">
    <property type="entry name" value="Clp1"/>
</dbReference>
<accession>A0ABQ8UU00</accession>
<feature type="region of interest" description="Disordered" evidence="7">
    <location>
        <begin position="1"/>
        <end position="23"/>
    </location>
</feature>
<organism evidence="11 12">
    <name type="scientific">Paratrimastix pyriformis</name>
    <dbReference type="NCBI Taxonomy" id="342808"/>
    <lineage>
        <taxon>Eukaryota</taxon>
        <taxon>Metamonada</taxon>
        <taxon>Preaxostyla</taxon>
        <taxon>Paratrimastigidae</taxon>
        <taxon>Paratrimastix</taxon>
    </lineage>
</organism>
<evidence type="ECO:0000256" key="1">
    <source>
        <dbReference type="ARBA" id="ARBA00004123"/>
    </source>
</evidence>
<gene>
    <name evidence="11" type="ORF">PAPYR_3092</name>
</gene>
<dbReference type="InterPro" id="IPR032324">
    <property type="entry name" value="Clp1_N"/>
</dbReference>
<dbReference type="Pfam" id="PF16575">
    <property type="entry name" value="CLP1_P"/>
    <property type="match status" value="1"/>
</dbReference>
<comment type="function">
    <text evidence="6">Required for endonucleolytic cleavage during polyadenylation-dependent pre-mRNA 3'-end formation.</text>
</comment>
<comment type="caution">
    <text evidence="11">The sequence shown here is derived from an EMBL/GenBank/DDBJ whole genome shotgun (WGS) entry which is preliminary data.</text>
</comment>
<dbReference type="Gene3D" id="2.40.30.330">
    <property type="entry name" value="Pre-mRNA cleavage complex subunit Clp1, C-terminal domain"/>
    <property type="match status" value="1"/>
</dbReference>
<dbReference type="Gene3D" id="3.40.50.300">
    <property type="entry name" value="P-loop containing nucleotide triphosphate hydrolases"/>
    <property type="match status" value="1"/>
</dbReference>
<dbReference type="Gene3D" id="2.60.120.1030">
    <property type="entry name" value="Clp1, DNA binding domain"/>
    <property type="match status" value="1"/>
</dbReference>
<feature type="domain" description="Clp1 C-terminal" evidence="8">
    <location>
        <begin position="337"/>
        <end position="447"/>
    </location>
</feature>
<dbReference type="InterPro" id="IPR032319">
    <property type="entry name" value="CLP1_P"/>
</dbReference>
<reference evidence="11" key="1">
    <citation type="journal article" date="2022" name="bioRxiv">
        <title>Genomics of Preaxostyla Flagellates Illuminates Evolutionary Transitions and the Path Towards Mitochondrial Loss.</title>
        <authorList>
            <person name="Novak L.V.F."/>
            <person name="Treitli S.C."/>
            <person name="Pyrih J."/>
            <person name="Halakuc P."/>
            <person name="Pipaliya S.V."/>
            <person name="Vacek V."/>
            <person name="Brzon O."/>
            <person name="Soukal P."/>
            <person name="Eme L."/>
            <person name="Dacks J.B."/>
            <person name="Karnkowska A."/>
            <person name="Elias M."/>
            <person name="Hampl V."/>
        </authorList>
    </citation>
    <scope>NUCLEOTIDE SEQUENCE</scope>
    <source>
        <strain evidence="11">RCP-MX</strain>
    </source>
</reference>
<sequence>MSTPSSSNVSAPQQQQQPQQQHLEQFRLNPEEELRVEASTPVTLTLLDGGTAEIFGTELAVGRAYSFSHQNLAVFSWHGCTIEVRGDPVHVYKASDTPMPTYANIHFALETMREQAESSGSLGPRLVICGPVDSGKSSLSSILLGYATKRGRRPLFVDLDIGQGTISCPGVLAASVVDQPADVEDGLRVSAPLAYYFGHVSPTENPRRFRGLVEKLVAGIEARMAHDPVVRCSGLICNTMGWVDDLGYELLVHTCKSLQATSVVVIDHDRLYTDLDRHLNGPLAADPPPQPASAPSPVALIKVPKSGGVVSRPTAFRRSARFSRIRTYFHGPRDTYSPARGNLKFDEIRLFRIWGGKEAPRSALPLGAAPTFDTTRLLEVGPGPDCLNSLVAVVYARSEEDLPTANVAGFLHIVQVDLTTKTLAYLSPMAGPLPSKFLIMGSLKWIEQ</sequence>
<evidence type="ECO:0000256" key="7">
    <source>
        <dbReference type="SAM" id="MobiDB-lite"/>
    </source>
</evidence>
<keyword evidence="5 6" id="KW-0539">Nucleus</keyword>